<comment type="caution">
    <text evidence="1">The sequence shown here is derived from an EMBL/GenBank/DDBJ whole genome shotgun (WGS) entry which is preliminary data.</text>
</comment>
<evidence type="ECO:0000313" key="2">
    <source>
        <dbReference type="Proteomes" id="UP000747791"/>
    </source>
</evidence>
<accession>A0A966HU36</accession>
<feature type="non-terminal residue" evidence="1">
    <location>
        <position position="1"/>
    </location>
</feature>
<dbReference type="EMBL" id="RGOB01000037">
    <property type="protein sequence ID" value="NCU53052.1"/>
    <property type="molecule type" value="Genomic_DNA"/>
</dbReference>
<protein>
    <submittedName>
        <fullName evidence="1">Glycyl-tRNA synthetase subunit beta</fullName>
    </submittedName>
</protein>
<gene>
    <name evidence="1" type="ORF">EBX74_01935</name>
</gene>
<reference evidence="1" key="1">
    <citation type="submission" date="2018-10" db="EMBL/GenBank/DDBJ databases">
        <title>Iterative Subtractive Binning of Freshwater Chronoseries Metagenomes Recovers Nearly Complete Genomes from over Four Hundred Novel Species.</title>
        <authorList>
            <person name="Rodriguez-R L.M."/>
            <person name="Tsementzi D."/>
            <person name="Luo C."/>
            <person name="Konstantinidis K.T."/>
        </authorList>
    </citation>
    <scope>NUCLEOTIDE SEQUENCE</scope>
    <source>
        <strain evidence="1">WB8_2A_004</strain>
    </source>
</reference>
<organism evidence="1 2">
    <name type="scientific">Candidatus Fonsibacter lacus</name>
    <dbReference type="NCBI Taxonomy" id="2576439"/>
    <lineage>
        <taxon>Bacteria</taxon>
        <taxon>Pseudomonadati</taxon>
        <taxon>Pseudomonadota</taxon>
        <taxon>Alphaproteobacteria</taxon>
        <taxon>Candidatus Pelagibacterales</taxon>
        <taxon>Candidatus Pelagibacterales incertae sedis</taxon>
        <taxon>Candidatus Fonsibacter</taxon>
    </lineage>
</organism>
<dbReference type="AlphaFoldDB" id="A0A966HU36"/>
<evidence type="ECO:0000313" key="1">
    <source>
        <dbReference type="EMBL" id="NCU53052.1"/>
    </source>
</evidence>
<dbReference type="Proteomes" id="UP000747791">
    <property type="component" value="Unassembled WGS sequence"/>
</dbReference>
<name>A0A966HU36_9PROT</name>
<sequence length="47" mass="5608">TKGFVDKFFDNVKVNDENEQIKKNRLELLFLLCKTFDSFADFSKFEV</sequence>
<proteinExistence type="predicted"/>